<evidence type="ECO:0000313" key="3">
    <source>
        <dbReference type="Proteomes" id="UP000623269"/>
    </source>
</evidence>
<dbReference type="SUPFAM" id="SSF56112">
    <property type="entry name" value="Protein kinase-like (PK-like)"/>
    <property type="match status" value="1"/>
</dbReference>
<dbReference type="AlphaFoldDB" id="A0A8J7KVX6"/>
<proteinExistence type="predicted"/>
<dbReference type="InterPro" id="IPR011009">
    <property type="entry name" value="Kinase-like_dom_sf"/>
</dbReference>
<dbReference type="GO" id="GO:0005524">
    <property type="term" value="F:ATP binding"/>
    <property type="evidence" value="ECO:0007669"/>
    <property type="project" value="InterPro"/>
</dbReference>
<dbReference type="Gene3D" id="3.90.1200.10">
    <property type="match status" value="1"/>
</dbReference>
<gene>
    <name evidence="2" type="ORF">I5677_02040</name>
</gene>
<comment type="caution">
    <text evidence="2">The sequence shown here is derived from an EMBL/GenBank/DDBJ whole genome shotgun (WGS) entry which is preliminary data.</text>
</comment>
<dbReference type="Pfam" id="PF01636">
    <property type="entry name" value="APH"/>
    <property type="match status" value="1"/>
</dbReference>
<dbReference type="InterPro" id="IPR000719">
    <property type="entry name" value="Prot_kinase_dom"/>
</dbReference>
<dbReference type="PROSITE" id="PS50011">
    <property type="entry name" value="PROTEIN_KINASE_DOM"/>
    <property type="match status" value="1"/>
</dbReference>
<dbReference type="EMBL" id="JAEAGR010000002">
    <property type="protein sequence ID" value="MBH1939672.1"/>
    <property type="molecule type" value="Genomic_DNA"/>
</dbReference>
<reference evidence="2" key="1">
    <citation type="submission" date="2020-12" db="EMBL/GenBank/DDBJ databases">
        <title>M. sibirica DSM 26468T genome.</title>
        <authorList>
            <person name="Thieme N."/>
            <person name="Rettenmaier R."/>
            <person name="Zverlov V."/>
            <person name="Liebl W."/>
        </authorList>
    </citation>
    <scope>NUCLEOTIDE SEQUENCE</scope>
    <source>
        <strain evidence="2">DSM 26468</strain>
    </source>
</reference>
<evidence type="ECO:0000259" key="1">
    <source>
        <dbReference type="PROSITE" id="PS50011"/>
    </source>
</evidence>
<protein>
    <submittedName>
        <fullName evidence="2">Phosphotransferase</fullName>
    </submittedName>
</protein>
<dbReference type="GO" id="GO:0004672">
    <property type="term" value="F:protein kinase activity"/>
    <property type="evidence" value="ECO:0007669"/>
    <property type="project" value="InterPro"/>
</dbReference>
<feature type="domain" description="Protein kinase" evidence="1">
    <location>
        <begin position="3"/>
        <end position="272"/>
    </location>
</feature>
<name>A0A8J7KVX6_9FIRM</name>
<organism evidence="2 3">
    <name type="scientific">Mobilitalea sibirica</name>
    <dbReference type="NCBI Taxonomy" id="1462919"/>
    <lineage>
        <taxon>Bacteria</taxon>
        <taxon>Bacillati</taxon>
        <taxon>Bacillota</taxon>
        <taxon>Clostridia</taxon>
        <taxon>Lachnospirales</taxon>
        <taxon>Lachnospiraceae</taxon>
        <taxon>Mobilitalea</taxon>
    </lineage>
</organism>
<dbReference type="InterPro" id="IPR002575">
    <property type="entry name" value="Aminoglycoside_PTrfase"/>
</dbReference>
<dbReference type="RefSeq" id="WP_197659906.1">
    <property type="nucleotide sequence ID" value="NZ_JAEAGR010000002.1"/>
</dbReference>
<sequence>MEDMIGRQIGRGGTSTVYEWGKDKVIKVYKPHVTDATIQAEEYIVNILNTCNLDIPKYINTIEFNGKKALIFERLKGRALFEFIMESPDDPKIAYKFAKMHHEIHNRSINVLPSHNDFLKQRIIELSSILGEKVADKLLDILNSIPTKNMLLHGDYQPLNIIVESNRYIAIDWNGASLGNPLLDVAWSCMTLSSPAISHLLDDKKADIVHRFKNEYLSNYCKIAKVSEDEILRCLPIVAVRRLYDNNMCDNDISRQEYKWLHELINQERVDI</sequence>
<dbReference type="Proteomes" id="UP000623269">
    <property type="component" value="Unassembled WGS sequence"/>
</dbReference>
<accession>A0A8J7KVX6</accession>
<keyword evidence="3" id="KW-1185">Reference proteome</keyword>
<evidence type="ECO:0000313" key="2">
    <source>
        <dbReference type="EMBL" id="MBH1939672.1"/>
    </source>
</evidence>